<sequence length="114" mass="12294">MLRERDFFCEGAEPDEPSSSRLRVAARPIDALKPNEESMSDETSSPPPDPTHSQHSPVSQLALSGLPSVECSNCRAGSLVATFRVGLSAHLLPFAASLSTPHPRMVHSTPSLFR</sequence>
<feature type="region of interest" description="Disordered" evidence="1">
    <location>
        <begin position="1"/>
        <end position="61"/>
    </location>
</feature>
<evidence type="ECO:0000256" key="1">
    <source>
        <dbReference type="SAM" id="MobiDB-lite"/>
    </source>
</evidence>
<reference evidence="2" key="1">
    <citation type="submission" date="2018-11" db="EMBL/GenBank/DDBJ databases">
        <authorList>
            <consortium name="Pathogen Informatics"/>
        </authorList>
    </citation>
    <scope>NUCLEOTIDE SEQUENCE</scope>
</reference>
<keyword evidence="3" id="KW-1185">Reference proteome</keyword>
<gene>
    <name evidence="2" type="ORF">PXEA_LOCUS22233</name>
</gene>
<dbReference type="Proteomes" id="UP000784294">
    <property type="component" value="Unassembled WGS sequence"/>
</dbReference>
<evidence type="ECO:0000313" key="3">
    <source>
        <dbReference type="Proteomes" id="UP000784294"/>
    </source>
</evidence>
<protein>
    <submittedName>
        <fullName evidence="2">Uncharacterized protein</fullName>
    </submittedName>
</protein>
<proteinExistence type="predicted"/>
<name>A0A448X5S8_9PLAT</name>
<dbReference type="EMBL" id="CAAALY010097852">
    <property type="protein sequence ID" value="VEL28793.1"/>
    <property type="molecule type" value="Genomic_DNA"/>
</dbReference>
<evidence type="ECO:0000313" key="2">
    <source>
        <dbReference type="EMBL" id="VEL28793.1"/>
    </source>
</evidence>
<dbReference type="AlphaFoldDB" id="A0A448X5S8"/>
<accession>A0A448X5S8</accession>
<organism evidence="2 3">
    <name type="scientific">Protopolystoma xenopodis</name>
    <dbReference type="NCBI Taxonomy" id="117903"/>
    <lineage>
        <taxon>Eukaryota</taxon>
        <taxon>Metazoa</taxon>
        <taxon>Spiralia</taxon>
        <taxon>Lophotrochozoa</taxon>
        <taxon>Platyhelminthes</taxon>
        <taxon>Monogenea</taxon>
        <taxon>Polyopisthocotylea</taxon>
        <taxon>Polystomatidea</taxon>
        <taxon>Polystomatidae</taxon>
        <taxon>Protopolystoma</taxon>
    </lineage>
</organism>
<comment type="caution">
    <text evidence="2">The sequence shown here is derived from an EMBL/GenBank/DDBJ whole genome shotgun (WGS) entry which is preliminary data.</text>
</comment>